<protein>
    <submittedName>
        <fullName evidence="1">Uncharacterized protein</fullName>
    </submittedName>
</protein>
<dbReference type="Proteomes" id="UP000186922">
    <property type="component" value="Unassembled WGS sequence"/>
</dbReference>
<comment type="caution">
    <text evidence="1">The sequence shown here is derived from an EMBL/GenBank/DDBJ whole genome shotgun (WGS) entry which is preliminary data.</text>
</comment>
<accession>A0A1D1ULY8</accession>
<evidence type="ECO:0000313" key="1">
    <source>
        <dbReference type="EMBL" id="GAU87168.1"/>
    </source>
</evidence>
<keyword evidence="2" id="KW-1185">Reference proteome</keyword>
<dbReference type="AlphaFoldDB" id="A0A1D1ULY8"/>
<proteinExistence type="predicted"/>
<dbReference type="EMBL" id="BDGG01000001">
    <property type="protein sequence ID" value="GAU87168.1"/>
    <property type="molecule type" value="Genomic_DNA"/>
</dbReference>
<gene>
    <name evidence="1" type="primary">RvY_00060-1</name>
    <name evidence="1" type="synonym">RvY_00060.1</name>
    <name evidence="1" type="ORF">RvY_00060</name>
</gene>
<sequence>MKALPGTSPDIESLYQSAGSNSVTRALLRHPTQALGVLISHVLNRLSKSEPKTSVLGKKYARWSSTKKNMACETDTEGTVPCPWLGYTPGMLDGSGSFSLHKDVSHMQNSNSWTLPK</sequence>
<evidence type="ECO:0000313" key="2">
    <source>
        <dbReference type="Proteomes" id="UP000186922"/>
    </source>
</evidence>
<name>A0A1D1ULY8_RAMVA</name>
<organism evidence="1 2">
    <name type="scientific">Ramazzottius varieornatus</name>
    <name type="common">Water bear</name>
    <name type="synonym">Tardigrade</name>
    <dbReference type="NCBI Taxonomy" id="947166"/>
    <lineage>
        <taxon>Eukaryota</taxon>
        <taxon>Metazoa</taxon>
        <taxon>Ecdysozoa</taxon>
        <taxon>Tardigrada</taxon>
        <taxon>Eutardigrada</taxon>
        <taxon>Parachela</taxon>
        <taxon>Hypsibioidea</taxon>
        <taxon>Ramazzottiidae</taxon>
        <taxon>Ramazzottius</taxon>
    </lineage>
</organism>
<reference evidence="1 2" key="1">
    <citation type="journal article" date="2016" name="Nat. Commun.">
        <title>Extremotolerant tardigrade genome and improved radiotolerance of human cultured cells by tardigrade-unique protein.</title>
        <authorList>
            <person name="Hashimoto T."/>
            <person name="Horikawa D.D."/>
            <person name="Saito Y."/>
            <person name="Kuwahara H."/>
            <person name="Kozuka-Hata H."/>
            <person name="Shin-I T."/>
            <person name="Minakuchi Y."/>
            <person name="Ohishi K."/>
            <person name="Motoyama A."/>
            <person name="Aizu T."/>
            <person name="Enomoto A."/>
            <person name="Kondo K."/>
            <person name="Tanaka S."/>
            <person name="Hara Y."/>
            <person name="Koshikawa S."/>
            <person name="Sagara H."/>
            <person name="Miura T."/>
            <person name="Yokobori S."/>
            <person name="Miyagawa K."/>
            <person name="Suzuki Y."/>
            <person name="Kubo T."/>
            <person name="Oyama M."/>
            <person name="Kohara Y."/>
            <person name="Fujiyama A."/>
            <person name="Arakawa K."/>
            <person name="Katayama T."/>
            <person name="Toyoda A."/>
            <person name="Kunieda T."/>
        </authorList>
    </citation>
    <scope>NUCLEOTIDE SEQUENCE [LARGE SCALE GENOMIC DNA]</scope>
    <source>
        <strain evidence="1 2">YOKOZUNA-1</strain>
    </source>
</reference>